<evidence type="ECO:0000313" key="2">
    <source>
        <dbReference type="EMBL" id="KKM19386.1"/>
    </source>
</evidence>
<evidence type="ECO:0008006" key="3">
    <source>
        <dbReference type="Google" id="ProtNLM"/>
    </source>
</evidence>
<dbReference type="AlphaFoldDB" id="A0A0F9HVE6"/>
<reference evidence="2" key="1">
    <citation type="journal article" date="2015" name="Nature">
        <title>Complex archaea that bridge the gap between prokaryotes and eukaryotes.</title>
        <authorList>
            <person name="Spang A."/>
            <person name="Saw J.H."/>
            <person name="Jorgensen S.L."/>
            <person name="Zaremba-Niedzwiedzka K."/>
            <person name="Martijn J."/>
            <person name="Lind A.E."/>
            <person name="van Eijk R."/>
            <person name="Schleper C."/>
            <person name="Guy L."/>
            <person name="Ettema T.J."/>
        </authorList>
    </citation>
    <scope>NUCLEOTIDE SEQUENCE</scope>
</reference>
<organism evidence="2">
    <name type="scientific">marine sediment metagenome</name>
    <dbReference type="NCBI Taxonomy" id="412755"/>
    <lineage>
        <taxon>unclassified sequences</taxon>
        <taxon>metagenomes</taxon>
        <taxon>ecological metagenomes</taxon>
    </lineage>
</organism>
<sequence>LINRPATTKNPLAAERIAAHLKEVISPVTSNLAIKLQAYKQFEQQAIGELKNLCLQLNDELIKHQILPNLAQRKPSQKHSATSPTSSIEESNSGTSNLISNQGEDDQNTSAMFEQLRVSLNRNASLNTQNGGSGSFNIADQQSILSALTELQQIPTAQVSMSQNGRYQLPELRQLLAGNLQAGSQSVSHIDEDTINVIDLLFEFILEDKIIPAPMRAMIARLQIPMLKVAIRDKKFFSTKNHPARRLLNNLAKISTGWSQQNNTQQDLIQTKIEAVITTILAELDTDISLFEQLNLDLKQFIDQQGQNSTVSEQRIVKANEGQEKLIAAQQQVDNVIETHLSQHSHLPKVVISLIDDGLKHVLKLRLLQKGIDSAEWKYSVALLEQLIWSVQPKPEPSDRQQLSQALPKLIEELKENLSGASFNQPKIKAYFEELNACHVQCLQGDQLEPAVLQTIEHRSKMSNPAEPEALPEIALEEKILSDQEAIEKATTLEIGTWLEFFDEESPRQIKFSWRSNLTGRCLFVSYHGLKAADLSLAELAGLFQRGQAKIIDQFEPLMDRALISMMAAINQQPNSTEK</sequence>
<name>A0A0F9HVE6_9ZZZZ</name>
<comment type="caution">
    <text evidence="2">The sequence shown here is derived from an EMBL/GenBank/DDBJ whole genome shotgun (WGS) entry which is preliminary data.</text>
</comment>
<gene>
    <name evidence="2" type="ORF">LCGC14_1656160</name>
</gene>
<dbReference type="EMBL" id="LAZR01013999">
    <property type="protein sequence ID" value="KKM19386.1"/>
    <property type="molecule type" value="Genomic_DNA"/>
</dbReference>
<protein>
    <recommendedName>
        <fullName evidence="3">DUF1631 domain-containing protein</fullName>
    </recommendedName>
</protein>
<evidence type="ECO:0000256" key="1">
    <source>
        <dbReference type="SAM" id="MobiDB-lite"/>
    </source>
</evidence>
<feature type="compositionally biased region" description="Polar residues" evidence="1">
    <location>
        <begin position="78"/>
        <end position="106"/>
    </location>
</feature>
<feature type="non-terminal residue" evidence="2">
    <location>
        <position position="1"/>
    </location>
</feature>
<dbReference type="InterPro" id="IPR012434">
    <property type="entry name" value="DUF1631"/>
</dbReference>
<accession>A0A0F9HVE6</accession>
<feature type="region of interest" description="Disordered" evidence="1">
    <location>
        <begin position="68"/>
        <end position="106"/>
    </location>
</feature>
<proteinExistence type="predicted"/>
<dbReference type="Pfam" id="PF07793">
    <property type="entry name" value="DUF1631"/>
    <property type="match status" value="1"/>
</dbReference>